<feature type="compositionally biased region" description="Basic and acidic residues" evidence="1">
    <location>
        <begin position="391"/>
        <end position="407"/>
    </location>
</feature>
<feature type="non-terminal residue" evidence="2">
    <location>
        <position position="451"/>
    </location>
</feature>
<evidence type="ECO:0000313" key="2">
    <source>
        <dbReference type="EMBL" id="CAA9374613.1"/>
    </source>
</evidence>
<feature type="region of interest" description="Disordered" evidence="1">
    <location>
        <begin position="148"/>
        <end position="169"/>
    </location>
</feature>
<feature type="region of interest" description="Disordered" evidence="1">
    <location>
        <begin position="331"/>
        <end position="443"/>
    </location>
</feature>
<gene>
    <name evidence="2" type="ORF">AVDCRST_MAG89-4890</name>
</gene>
<accession>A0A6J4N4B8</accession>
<reference evidence="2" key="1">
    <citation type="submission" date="2020-02" db="EMBL/GenBank/DDBJ databases">
        <authorList>
            <person name="Meier V. D."/>
        </authorList>
    </citation>
    <scope>NUCLEOTIDE SEQUENCE</scope>
    <source>
        <strain evidence="2">AVDCRST_MAG89</strain>
    </source>
</reference>
<feature type="compositionally biased region" description="Basic and acidic residues" evidence="1">
    <location>
        <begin position="417"/>
        <end position="426"/>
    </location>
</feature>
<keyword evidence="2" id="KW-0830">Ubiquinone</keyword>
<feature type="region of interest" description="Disordered" evidence="1">
    <location>
        <begin position="1"/>
        <end position="136"/>
    </location>
</feature>
<dbReference type="GO" id="GO:0016491">
    <property type="term" value="F:oxidoreductase activity"/>
    <property type="evidence" value="ECO:0007669"/>
    <property type="project" value="UniProtKB-KW"/>
</dbReference>
<feature type="compositionally biased region" description="Basic and acidic residues" evidence="1">
    <location>
        <begin position="39"/>
        <end position="50"/>
    </location>
</feature>
<dbReference type="AlphaFoldDB" id="A0A6J4N4B8"/>
<dbReference type="EC" id="1.6.5.3" evidence="2"/>
<organism evidence="2">
    <name type="scientific">uncultured Gemmatimonadota bacterium</name>
    <dbReference type="NCBI Taxonomy" id="203437"/>
    <lineage>
        <taxon>Bacteria</taxon>
        <taxon>Pseudomonadati</taxon>
        <taxon>Gemmatimonadota</taxon>
        <taxon>environmental samples</taxon>
    </lineage>
</organism>
<feature type="compositionally biased region" description="Low complexity" evidence="1">
    <location>
        <begin position="150"/>
        <end position="166"/>
    </location>
</feature>
<feature type="compositionally biased region" description="Low complexity" evidence="1">
    <location>
        <begin position="87"/>
        <end position="103"/>
    </location>
</feature>
<protein>
    <submittedName>
        <fullName evidence="2">NADH-ubiquinone oxidoreductase chain H</fullName>
        <ecNumber evidence="2">1.6.5.3</ecNumber>
    </submittedName>
</protein>
<dbReference type="EMBL" id="CADCTV010001030">
    <property type="protein sequence ID" value="CAA9374613.1"/>
    <property type="molecule type" value="Genomic_DNA"/>
</dbReference>
<feature type="compositionally biased region" description="Low complexity" evidence="1">
    <location>
        <begin position="428"/>
        <end position="442"/>
    </location>
</feature>
<sequence>ASSADDREPSPAVGHGVPGVVDDQGDRGLQRGHGGGGHADADGAQGERLDAGPPGPQPRGPRRPGAAPGRRHQEHPEGRDEPGRGQPGVLHAGAHAVHHPGAGDLRGDPLRGAAAHALGGDPHDRGRPAGGYPVPAGVQLAGRVRHRAGRLGQQQQVRAAGRAAGGRADDQLRDRAGAVADVAVLRGGQRGPAGDRVQAAADEPVVRAAVLGVVLLLLDQLLRRDQPPAVRPPGGGERAGDRLPHRVQRDEVQHVLHRRVRARADGVGADGHAVPGRLGHPRLRRRRHARLRGRRPLDRRAAGHLEDGRELRLLRGQDLLLHPDLHAGALDGSALPVRPGDGPGVEDHASRRAGGGGGDRRHGAGAGQRGRAVRAGGAGGRPWRNHPVRRAGADGGERGDALHRDVADGPGPRALRHGLDGRKADSRAAPGAAAGGADAPAADDARFCRQI</sequence>
<proteinExistence type="predicted"/>
<feature type="compositionally biased region" description="Basic and acidic residues" evidence="1">
    <location>
        <begin position="74"/>
        <end position="83"/>
    </location>
</feature>
<evidence type="ECO:0000256" key="1">
    <source>
        <dbReference type="SAM" id="MobiDB-lite"/>
    </source>
</evidence>
<feature type="non-terminal residue" evidence="2">
    <location>
        <position position="1"/>
    </location>
</feature>
<keyword evidence="2" id="KW-0560">Oxidoreductase</keyword>
<name>A0A6J4N4B8_9BACT</name>